<keyword evidence="1" id="KW-0812">Transmembrane</keyword>
<evidence type="ECO:0000256" key="1">
    <source>
        <dbReference type="SAM" id="Phobius"/>
    </source>
</evidence>
<evidence type="ECO:0000313" key="3">
    <source>
        <dbReference type="EMBL" id="SVB07682.1"/>
    </source>
</evidence>
<reference evidence="3" key="1">
    <citation type="submission" date="2018-05" db="EMBL/GenBank/DDBJ databases">
        <authorList>
            <person name="Lanie J.A."/>
            <person name="Ng W.-L."/>
            <person name="Kazmierczak K.M."/>
            <person name="Andrzejewski T.M."/>
            <person name="Davidsen T.M."/>
            <person name="Wayne K.J."/>
            <person name="Tettelin H."/>
            <person name="Glass J.I."/>
            <person name="Rusch D."/>
            <person name="Podicherti R."/>
            <person name="Tsui H.-C.T."/>
            <person name="Winkler M.E."/>
        </authorList>
    </citation>
    <scope>NUCLEOTIDE SEQUENCE</scope>
</reference>
<keyword evidence="1" id="KW-0472">Membrane</keyword>
<dbReference type="Gene3D" id="3.40.50.10610">
    <property type="entry name" value="ABC-type transport auxiliary lipoprotein component"/>
    <property type="match status" value="1"/>
</dbReference>
<name>A0A382B2Z7_9ZZZZ</name>
<gene>
    <name evidence="3" type="ORF">METZ01_LOCUS160536</name>
</gene>
<sequence>MPIPKYRFILSFIFLASLLLGRNSLYSIAVLDFVPQGVTPELAGTLTDHFAVELNNTNAMRMVNRSRMSRIFNDKGFEQTGCDSIDCAVIAGYMLGVEQMITGSIWKLDTTYTIDAHIISVEYGKTLRSKRVTYEGEMDGLLEQMKLLAWDLMGMEPPERLAKKEQIREYTLMIEEEKTKGGALFRSLLLPGFGQFYSGRKVSAFSYVSAELAFIVMAMSRQSNFLSLQSDQETIRALYDASTVQEDINTYSAQLISLNNKIKTANSQLMLYTASAAGIWALNVIHALVLDPSFDARAKKTQGSALARSILLPGFGQLYTGRKTAGYTFIGLELAFIGLTVNSYSNSRSLKADQEKIHASYLAATTQEDISAYSEQLVDLDKKIKAANNLTSLFTVSAIAVWGVNVAHAFIMRAGDGNDAATLPLTLAYDPISKQTQIQWTVHF</sequence>
<dbReference type="AlphaFoldDB" id="A0A382B2Z7"/>
<dbReference type="Pfam" id="PF18935">
    <property type="entry name" value="DUF5683"/>
    <property type="match status" value="1"/>
</dbReference>
<dbReference type="EMBL" id="UINC01027802">
    <property type="protein sequence ID" value="SVB07682.1"/>
    <property type="molecule type" value="Genomic_DNA"/>
</dbReference>
<organism evidence="3">
    <name type="scientific">marine metagenome</name>
    <dbReference type="NCBI Taxonomy" id="408172"/>
    <lineage>
        <taxon>unclassified sequences</taxon>
        <taxon>metagenomes</taxon>
        <taxon>ecological metagenomes</taxon>
    </lineage>
</organism>
<feature type="transmembrane region" description="Helical" evidence="1">
    <location>
        <begin position="269"/>
        <end position="290"/>
    </location>
</feature>
<proteinExistence type="predicted"/>
<feature type="domain" description="DUF5683" evidence="2">
    <location>
        <begin position="182"/>
        <end position="289"/>
    </location>
</feature>
<evidence type="ECO:0000259" key="2">
    <source>
        <dbReference type="Pfam" id="PF18935"/>
    </source>
</evidence>
<accession>A0A382B2Z7</accession>
<dbReference type="InterPro" id="IPR043738">
    <property type="entry name" value="DUF5683"/>
</dbReference>
<keyword evidence="1" id="KW-1133">Transmembrane helix</keyword>
<protein>
    <recommendedName>
        <fullName evidence="2">DUF5683 domain-containing protein</fullName>
    </recommendedName>
</protein>